<dbReference type="SFLD" id="SFLDS00019">
    <property type="entry name" value="Glutathione_Transferase_(cytos"/>
    <property type="match status" value="1"/>
</dbReference>
<dbReference type="InterPro" id="IPR045074">
    <property type="entry name" value="GST_C_Tau"/>
</dbReference>
<dbReference type="InterPro" id="IPR058268">
    <property type="entry name" value="DUF7962"/>
</dbReference>
<dbReference type="Gene3D" id="3.40.30.10">
    <property type="entry name" value="Glutaredoxin"/>
    <property type="match status" value="1"/>
</dbReference>
<organism evidence="6 7">
    <name type="scientific">Acorus gramineus</name>
    <name type="common">Dwarf sweet flag</name>
    <dbReference type="NCBI Taxonomy" id="55184"/>
    <lineage>
        <taxon>Eukaryota</taxon>
        <taxon>Viridiplantae</taxon>
        <taxon>Streptophyta</taxon>
        <taxon>Embryophyta</taxon>
        <taxon>Tracheophyta</taxon>
        <taxon>Spermatophyta</taxon>
        <taxon>Magnoliopsida</taxon>
        <taxon>Liliopsida</taxon>
        <taxon>Acoraceae</taxon>
        <taxon>Acorus</taxon>
    </lineage>
</organism>
<sequence>MQDTDMENGKVMLIGTRMSPPVRIIEWGLKWKGVEYEYVEEDLFNKSQLLLKHNPVYQKVPVLVHNGKAIAESVIILEYIDETWKERPFMPNDPYKRAMARFWAGYVSTEMEAFSKVFCGEGEEMKKGLKLAQEALTNLDIEVEGKLFFGGDEAGFVDLVAGWMTHWLSVVEEVKKVKVVDPQKFPSLIAWMEKIVQVPLIKENLPPRDEMLKFYPEFFSKAAALIATRTKLGGAQEEANPLPNN</sequence>
<dbReference type="InterPro" id="IPR036249">
    <property type="entry name" value="Thioredoxin-like_sf"/>
</dbReference>
<dbReference type="PANTHER" id="PTHR11260:SF676">
    <property type="entry name" value="GLUTATHIONE S-TRANSFERASE U8"/>
    <property type="match status" value="1"/>
</dbReference>
<dbReference type="Proteomes" id="UP001179952">
    <property type="component" value="Unassembled WGS sequence"/>
</dbReference>
<dbReference type="SFLD" id="SFLDG01152">
    <property type="entry name" value="Main.3:_Omega-_and_Tau-like"/>
    <property type="match status" value="1"/>
</dbReference>
<dbReference type="EC" id="2.5.1.18" evidence="3"/>
<reference evidence="6" key="1">
    <citation type="journal article" date="2023" name="Nat. Commun.">
        <title>Diploid and tetraploid genomes of Acorus and the evolution of monocots.</title>
        <authorList>
            <person name="Ma L."/>
            <person name="Liu K.W."/>
            <person name="Li Z."/>
            <person name="Hsiao Y.Y."/>
            <person name="Qi Y."/>
            <person name="Fu T."/>
            <person name="Tang G.D."/>
            <person name="Zhang D."/>
            <person name="Sun W.H."/>
            <person name="Liu D.K."/>
            <person name="Li Y."/>
            <person name="Chen G.Z."/>
            <person name="Liu X.D."/>
            <person name="Liao X.Y."/>
            <person name="Jiang Y.T."/>
            <person name="Yu X."/>
            <person name="Hao Y."/>
            <person name="Huang J."/>
            <person name="Zhao X.W."/>
            <person name="Ke S."/>
            <person name="Chen Y.Y."/>
            <person name="Wu W.L."/>
            <person name="Hsu J.L."/>
            <person name="Lin Y.F."/>
            <person name="Huang M.D."/>
            <person name="Li C.Y."/>
            <person name="Huang L."/>
            <person name="Wang Z.W."/>
            <person name="Zhao X."/>
            <person name="Zhong W.Y."/>
            <person name="Peng D.H."/>
            <person name="Ahmad S."/>
            <person name="Lan S."/>
            <person name="Zhang J.S."/>
            <person name="Tsai W.C."/>
            <person name="Van de Peer Y."/>
            <person name="Liu Z.J."/>
        </authorList>
    </citation>
    <scope>NUCLEOTIDE SEQUENCE</scope>
    <source>
        <strain evidence="6">SCP</strain>
    </source>
</reference>
<proteinExistence type="inferred from homology"/>
<evidence type="ECO:0000259" key="5">
    <source>
        <dbReference type="PROSITE" id="PS50405"/>
    </source>
</evidence>
<name>A0AAV9BSG1_ACOGR</name>
<dbReference type="SUPFAM" id="SSF47616">
    <property type="entry name" value="GST C-terminal domain-like"/>
    <property type="match status" value="1"/>
</dbReference>
<dbReference type="GO" id="GO:0006749">
    <property type="term" value="P:glutathione metabolic process"/>
    <property type="evidence" value="ECO:0007669"/>
    <property type="project" value="InterPro"/>
</dbReference>
<comment type="caution">
    <text evidence="6">The sequence shown here is derived from an EMBL/GenBank/DDBJ whole genome shotgun (WGS) entry which is preliminary data.</text>
</comment>
<feature type="domain" description="GST C-terminal" evidence="5">
    <location>
        <begin position="93"/>
        <end position="218"/>
    </location>
</feature>
<comment type="catalytic activity">
    <reaction evidence="2 3">
        <text>RX + glutathione = an S-substituted glutathione + a halide anion + H(+)</text>
        <dbReference type="Rhea" id="RHEA:16437"/>
        <dbReference type="ChEBI" id="CHEBI:15378"/>
        <dbReference type="ChEBI" id="CHEBI:16042"/>
        <dbReference type="ChEBI" id="CHEBI:17792"/>
        <dbReference type="ChEBI" id="CHEBI:57925"/>
        <dbReference type="ChEBI" id="CHEBI:90779"/>
        <dbReference type="EC" id="2.5.1.18"/>
    </reaction>
</comment>
<dbReference type="GO" id="GO:0005737">
    <property type="term" value="C:cytoplasm"/>
    <property type="evidence" value="ECO:0007669"/>
    <property type="project" value="TreeGrafter"/>
</dbReference>
<dbReference type="FunFam" id="1.20.1050.10:FF:000012">
    <property type="entry name" value="Tau class glutathione S-transferase"/>
    <property type="match status" value="1"/>
</dbReference>
<dbReference type="InterPro" id="IPR045073">
    <property type="entry name" value="Omega/Tau-like"/>
</dbReference>
<feature type="domain" description="GST N-terminal" evidence="4">
    <location>
        <begin position="9"/>
        <end position="88"/>
    </location>
</feature>
<keyword evidence="7" id="KW-1185">Reference proteome</keyword>
<dbReference type="GO" id="GO:0004364">
    <property type="term" value="F:glutathione transferase activity"/>
    <property type="evidence" value="ECO:0007669"/>
    <property type="project" value="UniProtKB-EC"/>
</dbReference>
<dbReference type="PROSITE" id="PS50404">
    <property type="entry name" value="GST_NTER"/>
    <property type="match status" value="1"/>
</dbReference>
<keyword evidence="3" id="KW-0963">Cytoplasm</keyword>
<reference evidence="6" key="2">
    <citation type="submission" date="2023-06" db="EMBL/GenBank/DDBJ databases">
        <authorList>
            <person name="Ma L."/>
            <person name="Liu K.-W."/>
            <person name="Li Z."/>
            <person name="Hsiao Y.-Y."/>
            <person name="Qi Y."/>
            <person name="Fu T."/>
            <person name="Tang G."/>
            <person name="Zhang D."/>
            <person name="Sun W.-H."/>
            <person name="Liu D.-K."/>
            <person name="Li Y."/>
            <person name="Chen G.-Z."/>
            <person name="Liu X.-D."/>
            <person name="Liao X.-Y."/>
            <person name="Jiang Y.-T."/>
            <person name="Yu X."/>
            <person name="Hao Y."/>
            <person name="Huang J."/>
            <person name="Zhao X.-W."/>
            <person name="Ke S."/>
            <person name="Chen Y.-Y."/>
            <person name="Wu W.-L."/>
            <person name="Hsu J.-L."/>
            <person name="Lin Y.-F."/>
            <person name="Huang M.-D."/>
            <person name="Li C.-Y."/>
            <person name="Huang L."/>
            <person name="Wang Z.-W."/>
            <person name="Zhao X."/>
            <person name="Zhong W.-Y."/>
            <person name="Peng D.-H."/>
            <person name="Ahmad S."/>
            <person name="Lan S."/>
            <person name="Zhang J.-S."/>
            <person name="Tsai W.-C."/>
            <person name="Van De Peer Y."/>
            <person name="Liu Z.-J."/>
        </authorList>
    </citation>
    <scope>NUCLEOTIDE SEQUENCE</scope>
    <source>
        <strain evidence="6">SCP</strain>
        <tissue evidence="6">Leaves</tissue>
    </source>
</reference>
<dbReference type="EMBL" id="JAUJYN010000002">
    <property type="protein sequence ID" value="KAK1279082.1"/>
    <property type="molecule type" value="Genomic_DNA"/>
</dbReference>
<comment type="similarity">
    <text evidence="3">Belongs to the GST superfamily.</text>
</comment>
<evidence type="ECO:0000256" key="3">
    <source>
        <dbReference type="RuleBase" id="RU369102"/>
    </source>
</evidence>
<keyword evidence="1 3" id="KW-0808">Transferase</keyword>
<comment type="function">
    <text evidence="3">Is involved in the conjugation of reduced glutathione to a wide number of exogenous and endogenous hydrophobic electrophiles.</text>
</comment>
<protein>
    <recommendedName>
        <fullName evidence="3">Glutathione S-transferase</fullName>
        <ecNumber evidence="3">2.5.1.18</ecNumber>
    </recommendedName>
</protein>
<dbReference type="CDD" id="cd03185">
    <property type="entry name" value="GST_C_Tau"/>
    <property type="match status" value="1"/>
</dbReference>
<comment type="subcellular location">
    <subcellularLocation>
        <location evidence="3">Cytoplasm</location>
        <location evidence="3">Cytosol</location>
    </subcellularLocation>
</comment>
<accession>A0AAV9BSG1</accession>
<dbReference type="InterPro" id="IPR004045">
    <property type="entry name" value="Glutathione_S-Trfase_N"/>
</dbReference>
<dbReference type="PROSITE" id="PS50405">
    <property type="entry name" value="GST_CTER"/>
    <property type="match status" value="1"/>
</dbReference>
<dbReference type="CDD" id="cd03058">
    <property type="entry name" value="GST_N_Tau"/>
    <property type="match status" value="1"/>
</dbReference>
<dbReference type="SUPFAM" id="SSF52833">
    <property type="entry name" value="Thioredoxin-like"/>
    <property type="match status" value="1"/>
</dbReference>
<evidence type="ECO:0000256" key="1">
    <source>
        <dbReference type="ARBA" id="ARBA00022679"/>
    </source>
</evidence>
<dbReference type="AlphaFoldDB" id="A0AAV9BSG1"/>
<evidence type="ECO:0000259" key="4">
    <source>
        <dbReference type="PROSITE" id="PS50404"/>
    </source>
</evidence>
<dbReference type="InterPro" id="IPR040079">
    <property type="entry name" value="Glutathione_S-Trfase"/>
</dbReference>
<dbReference type="PANTHER" id="PTHR11260">
    <property type="entry name" value="GLUTATHIONE S-TRANSFERASE, GST, SUPERFAMILY, GST DOMAIN CONTAINING"/>
    <property type="match status" value="1"/>
</dbReference>
<evidence type="ECO:0000313" key="6">
    <source>
        <dbReference type="EMBL" id="KAK1279082.1"/>
    </source>
</evidence>
<gene>
    <name evidence="6" type="ORF">QJS04_geneDACA003474</name>
</gene>
<dbReference type="Gene3D" id="1.20.1050.10">
    <property type="match status" value="1"/>
</dbReference>
<evidence type="ECO:0000313" key="7">
    <source>
        <dbReference type="Proteomes" id="UP001179952"/>
    </source>
</evidence>
<dbReference type="InterPro" id="IPR010987">
    <property type="entry name" value="Glutathione-S-Trfase_C-like"/>
</dbReference>
<dbReference type="InterPro" id="IPR036282">
    <property type="entry name" value="Glutathione-S-Trfase_C_sf"/>
</dbReference>
<dbReference type="SFLD" id="SFLDG00358">
    <property type="entry name" value="Main_(cytGST)"/>
    <property type="match status" value="1"/>
</dbReference>
<evidence type="ECO:0000256" key="2">
    <source>
        <dbReference type="ARBA" id="ARBA00047960"/>
    </source>
</evidence>
<dbReference type="Pfam" id="PF02798">
    <property type="entry name" value="GST_N"/>
    <property type="match status" value="1"/>
</dbReference>
<dbReference type="Pfam" id="PF25907">
    <property type="entry name" value="DUF7962"/>
    <property type="match status" value="1"/>
</dbReference>